<dbReference type="AlphaFoldDB" id="A0A6A6UK97"/>
<dbReference type="EMBL" id="MU004231">
    <property type="protein sequence ID" value="KAF2672695.1"/>
    <property type="molecule type" value="Genomic_DNA"/>
</dbReference>
<feature type="transmembrane region" description="Helical" evidence="6">
    <location>
        <begin position="212"/>
        <end position="235"/>
    </location>
</feature>
<feature type="transmembrane region" description="Helical" evidence="6">
    <location>
        <begin position="156"/>
        <end position="175"/>
    </location>
</feature>
<evidence type="ECO:0000256" key="1">
    <source>
        <dbReference type="ARBA" id="ARBA00004141"/>
    </source>
</evidence>
<feature type="transmembrane region" description="Helical" evidence="6">
    <location>
        <begin position="125"/>
        <end position="144"/>
    </location>
</feature>
<dbReference type="GO" id="GO:0005886">
    <property type="term" value="C:plasma membrane"/>
    <property type="evidence" value="ECO:0007669"/>
    <property type="project" value="TreeGrafter"/>
</dbReference>
<dbReference type="GO" id="GO:0042908">
    <property type="term" value="P:xenobiotic transport"/>
    <property type="evidence" value="ECO:0007669"/>
    <property type="project" value="UniProtKB-ARBA"/>
</dbReference>
<evidence type="ECO:0000313" key="8">
    <source>
        <dbReference type="EMBL" id="KAF2672695.1"/>
    </source>
</evidence>
<name>A0A6A6UK97_9PEZI</name>
<evidence type="ECO:0000313" key="9">
    <source>
        <dbReference type="Proteomes" id="UP000799302"/>
    </source>
</evidence>
<accession>A0A6A6UK97</accession>
<comment type="subcellular location">
    <subcellularLocation>
        <location evidence="1">Membrane</location>
        <topology evidence="1">Multi-pass membrane protein</topology>
    </subcellularLocation>
</comment>
<feature type="transmembrane region" description="Helical" evidence="6">
    <location>
        <begin position="318"/>
        <end position="342"/>
    </location>
</feature>
<feature type="transmembrane region" description="Helical" evidence="6">
    <location>
        <begin position="354"/>
        <end position="373"/>
    </location>
</feature>
<evidence type="ECO:0000256" key="6">
    <source>
        <dbReference type="SAM" id="Phobius"/>
    </source>
</evidence>
<feature type="transmembrane region" description="Helical" evidence="6">
    <location>
        <begin position="84"/>
        <end position="105"/>
    </location>
</feature>
<feature type="transmembrane region" description="Helical" evidence="6">
    <location>
        <begin position="181"/>
        <end position="200"/>
    </location>
</feature>
<feature type="transmembrane region" description="Helical" evidence="6">
    <location>
        <begin position="489"/>
        <end position="509"/>
    </location>
</feature>
<feature type="compositionally biased region" description="Basic and acidic residues" evidence="5">
    <location>
        <begin position="531"/>
        <end position="552"/>
    </location>
</feature>
<dbReference type="InterPro" id="IPR036259">
    <property type="entry name" value="MFS_trans_sf"/>
</dbReference>
<dbReference type="GO" id="GO:0140115">
    <property type="term" value="P:export across plasma membrane"/>
    <property type="evidence" value="ECO:0007669"/>
    <property type="project" value="UniProtKB-ARBA"/>
</dbReference>
<dbReference type="Proteomes" id="UP000799302">
    <property type="component" value="Unassembled WGS sequence"/>
</dbReference>
<dbReference type="SUPFAM" id="SSF103473">
    <property type="entry name" value="MFS general substrate transporter"/>
    <property type="match status" value="1"/>
</dbReference>
<dbReference type="CDD" id="cd17323">
    <property type="entry name" value="MFS_Tpo1_MDR_like"/>
    <property type="match status" value="1"/>
</dbReference>
<dbReference type="PANTHER" id="PTHR23502">
    <property type="entry name" value="MAJOR FACILITATOR SUPERFAMILY"/>
    <property type="match status" value="1"/>
</dbReference>
<feature type="domain" description="Major facilitator superfamily (MFS) profile" evidence="7">
    <location>
        <begin position="83"/>
        <end position="515"/>
    </location>
</feature>
<evidence type="ECO:0000256" key="3">
    <source>
        <dbReference type="ARBA" id="ARBA00022989"/>
    </source>
</evidence>
<keyword evidence="3 6" id="KW-1133">Transmembrane helix</keyword>
<keyword evidence="9" id="KW-1185">Reference proteome</keyword>
<dbReference type="FunFam" id="1.20.1250.20:FF:000011">
    <property type="entry name" value="MFS multidrug transporter, putative"/>
    <property type="match status" value="1"/>
</dbReference>
<dbReference type="PROSITE" id="PS00216">
    <property type="entry name" value="SUGAR_TRANSPORT_1"/>
    <property type="match status" value="1"/>
</dbReference>
<feature type="region of interest" description="Disordered" evidence="5">
    <location>
        <begin position="531"/>
        <end position="558"/>
    </location>
</feature>
<sequence length="570" mass="62641">MDDKKPSRPNSTSSKYSTERVAVETYDEFVEPIEVVASRTSHANQAGLSKQITGVSLGTTYTQEPHFEVDFDDDDPGNPKNWPVWRICLSIFIITFSTLTVVLYSTSYTAGIPGMMKEFHVSQTISVLGLTFYLLGLACGAVVLAPLSEMYGRRPVYLASMAVFTALILPCALAHNMEGIIITRFFGAFAGSVMVSNSPGTIADLVPEEYRALAFSMFAIGPLNAPSFGPLIGGFVYENLGWRWTDWVVLILAGISLIAVCCLPETYAPTLLRKRAAKKRKETGDSRWWSRYDDRKSIGQLLKINLSRPFIMAVTEPICIFWNLYVSVIYSILYLCFVAYPIVFGQLRHWNPGFVGLSYLGIAVGSFLTIALEPLFRRLINSHKPENGRIPPEAMVAVVCIAAVCAPVGEMIFAWTCTPNVHWIAPIIAGVPFGAGNTAVFIYASNYLARSYGIYAASALAGNTVLRSILGGVLPLAGPAMYSKLGPNIAGTLLSALEFALIPIPFVFYKYGGRIRKSSALISQMQADQDKLDGRRKATEAREARRIARERVDDEEQSVVIEPKGEKLEV</sequence>
<dbReference type="PROSITE" id="PS50850">
    <property type="entry name" value="MFS"/>
    <property type="match status" value="1"/>
</dbReference>
<organism evidence="8 9">
    <name type="scientific">Microthyrium microscopicum</name>
    <dbReference type="NCBI Taxonomy" id="703497"/>
    <lineage>
        <taxon>Eukaryota</taxon>
        <taxon>Fungi</taxon>
        <taxon>Dikarya</taxon>
        <taxon>Ascomycota</taxon>
        <taxon>Pezizomycotina</taxon>
        <taxon>Dothideomycetes</taxon>
        <taxon>Dothideomycetes incertae sedis</taxon>
        <taxon>Microthyriales</taxon>
        <taxon>Microthyriaceae</taxon>
        <taxon>Microthyrium</taxon>
    </lineage>
</organism>
<evidence type="ECO:0000256" key="4">
    <source>
        <dbReference type="ARBA" id="ARBA00023136"/>
    </source>
</evidence>
<feature type="transmembrane region" description="Helical" evidence="6">
    <location>
        <begin position="421"/>
        <end position="443"/>
    </location>
</feature>
<keyword evidence="2 6" id="KW-0812">Transmembrane</keyword>
<gene>
    <name evidence="8" type="ORF">BT63DRAFT_368786</name>
</gene>
<proteinExistence type="predicted"/>
<feature type="transmembrane region" description="Helical" evidence="6">
    <location>
        <begin position="394"/>
        <end position="415"/>
    </location>
</feature>
<evidence type="ECO:0000256" key="2">
    <source>
        <dbReference type="ARBA" id="ARBA00022692"/>
    </source>
</evidence>
<feature type="transmembrane region" description="Helical" evidence="6">
    <location>
        <begin position="455"/>
        <end position="477"/>
    </location>
</feature>
<dbReference type="GO" id="GO:0022857">
    <property type="term" value="F:transmembrane transporter activity"/>
    <property type="evidence" value="ECO:0007669"/>
    <property type="project" value="InterPro"/>
</dbReference>
<dbReference type="Pfam" id="PF07690">
    <property type="entry name" value="MFS_1"/>
    <property type="match status" value="1"/>
</dbReference>
<dbReference type="InterPro" id="IPR020846">
    <property type="entry name" value="MFS_dom"/>
</dbReference>
<evidence type="ECO:0000256" key="5">
    <source>
        <dbReference type="SAM" id="MobiDB-lite"/>
    </source>
</evidence>
<dbReference type="PANTHER" id="PTHR23502:SF12">
    <property type="entry name" value="MULTIDRUG TRANSPORTER, PUTATIVE (AFU_ORTHOLOGUE AFUA_1G06440)-RELATED"/>
    <property type="match status" value="1"/>
</dbReference>
<reference evidence="8" key="1">
    <citation type="journal article" date="2020" name="Stud. Mycol.">
        <title>101 Dothideomycetes genomes: a test case for predicting lifestyles and emergence of pathogens.</title>
        <authorList>
            <person name="Haridas S."/>
            <person name="Albert R."/>
            <person name="Binder M."/>
            <person name="Bloem J."/>
            <person name="Labutti K."/>
            <person name="Salamov A."/>
            <person name="Andreopoulos B."/>
            <person name="Baker S."/>
            <person name="Barry K."/>
            <person name="Bills G."/>
            <person name="Bluhm B."/>
            <person name="Cannon C."/>
            <person name="Castanera R."/>
            <person name="Culley D."/>
            <person name="Daum C."/>
            <person name="Ezra D."/>
            <person name="Gonzalez J."/>
            <person name="Henrissat B."/>
            <person name="Kuo A."/>
            <person name="Liang C."/>
            <person name="Lipzen A."/>
            <person name="Lutzoni F."/>
            <person name="Magnuson J."/>
            <person name="Mondo S."/>
            <person name="Nolan M."/>
            <person name="Ohm R."/>
            <person name="Pangilinan J."/>
            <person name="Park H.-J."/>
            <person name="Ramirez L."/>
            <person name="Alfaro M."/>
            <person name="Sun H."/>
            <person name="Tritt A."/>
            <person name="Yoshinaga Y."/>
            <person name="Zwiers L.-H."/>
            <person name="Turgeon B."/>
            <person name="Goodwin S."/>
            <person name="Spatafora J."/>
            <person name="Crous P."/>
            <person name="Grigoriev I."/>
        </authorList>
    </citation>
    <scope>NUCLEOTIDE SEQUENCE</scope>
    <source>
        <strain evidence="8">CBS 115976</strain>
    </source>
</reference>
<dbReference type="InterPro" id="IPR005829">
    <property type="entry name" value="Sugar_transporter_CS"/>
</dbReference>
<feature type="transmembrane region" description="Helical" evidence="6">
    <location>
        <begin position="247"/>
        <end position="272"/>
    </location>
</feature>
<dbReference type="InterPro" id="IPR011701">
    <property type="entry name" value="MFS"/>
</dbReference>
<evidence type="ECO:0000259" key="7">
    <source>
        <dbReference type="PROSITE" id="PS50850"/>
    </source>
</evidence>
<keyword evidence="4 6" id="KW-0472">Membrane</keyword>
<protein>
    <submittedName>
        <fullName evidence="8">Polyamine transporter 1</fullName>
    </submittedName>
</protein>
<dbReference type="OrthoDB" id="3365399at2759"/>
<dbReference type="Gene3D" id="1.20.1250.20">
    <property type="entry name" value="MFS general substrate transporter like domains"/>
    <property type="match status" value="1"/>
</dbReference>